<name>A0AAW0C7C0_9AGAR</name>
<dbReference type="Proteomes" id="UP001362999">
    <property type="component" value="Unassembled WGS sequence"/>
</dbReference>
<keyword evidence="2" id="KW-1185">Reference proteome</keyword>
<organism evidence="1 2">
    <name type="scientific">Favolaschia claudopus</name>
    <dbReference type="NCBI Taxonomy" id="2862362"/>
    <lineage>
        <taxon>Eukaryota</taxon>
        <taxon>Fungi</taxon>
        <taxon>Dikarya</taxon>
        <taxon>Basidiomycota</taxon>
        <taxon>Agaricomycotina</taxon>
        <taxon>Agaricomycetes</taxon>
        <taxon>Agaricomycetidae</taxon>
        <taxon>Agaricales</taxon>
        <taxon>Marasmiineae</taxon>
        <taxon>Mycenaceae</taxon>
        <taxon>Favolaschia</taxon>
    </lineage>
</organism>
<comment type="caution">
    <text evidence="1">The sequence shown here is derived from an EMBL/GenBank/DDBJ whole genome shotgun (WGS) entry which is preliminary data.</text>
</comment>
<dbReference type="AlphaFoldDB" id="A0AAW0C7C0"/>
<gene>
    <name evidence="1" type="ORF">R3P38DRAFT_2772268</name>
</gene>
<protein>
    <submittedName>
        <fullName evidence="1">Uncharacterized protein</fullName>
    </submittedName>
</protein>
<sequence>MVLAMPNVLRRESCCLAFDIGSQTVHQETAPRGGRTTGRMWDYSFCKPLLGHVECIGLPPVGWSHPFSGKRAESRRGRVETRRKDIDGFEFCGALPTTTNKADKRQTSAASVVNDVPCPRALFASFQALPRSPEFKLQFSGYNGGQVYLQSLLAYWSFQGKYLQLPKAKACSEVSEIGPNWAQAGSSAHPKSSRSKSFGNNLMALDTIPNRSRVDHIIGQQNAYEAQSGFGSHSSLKLGSGCTVKIDVQQLANNSVEGIQTVNSM</sequence>
<reference evidence="1 2" key="1">
    <citation type="journal article" date="2024" name="J Genomics">
        <title>Draft genome sequencing and assembly of Favolaschia claudopus CIRM-BRFM 2984 isolated from oak limbs.</title>
        <authorList>
            <person name="Navarro D."/>
            <person name="Drula E."/>
            <person name="Chaduli D."/>
            <person name="Cazenave R."/>
            <person name="Ahrendt S."/>
            <person name="Wang J."/>
            <person name="Lipzen A."/>
            <person name="Daum C."/>
            <person name="Barry K."/>
            <person name="Grigoriev I.V."/>
            <person name="Favel A."/>
            <person name="Rosso M.N."/>
            <person name="Martin F."/>
        </authorList>
    </citation>
    <scope>NUCLEOTIDE SEQUENCE [LARGE SCALE GENOMIC DNA]</scope>
    <source>
        <strain evidence="1 2">CIRM-BRFM 2984</strain>
    </source>
</reference>
<dbReference type="EMBL" id="JAWWNJ010000021">
    <property type="protein sequence ID" value="KAK7034167.1"/>
    <property type="molecule type" value="Genomic_DNA"/>
</dbReference>
<accession>A0AAW0C7C0</accession>
<evidence type="ECO:0000313" key="1">
    <source>
        <dbReference type="EMBL" id="KAK7034167.1"/>
    </source>
</evidence>
<proteinExistence type="predicted"/>
<evidence type="ECO:0000313" key="2">
    <source>
        <dbReference type="Proteomes" id="UP001362999"/>
    </source>
</evidence>